<protein>
    <submittedName>
        <fullName evidence="1">Uncharacterized protein</fullName>
    </submittedName>
</protein>
<keyword evidence="2" id="KW-1185">Reference proteome</keyword>
<sequence>MAVQAPYPPSNPLLLDRNMQEANDFSLHPQRPGGLFLDQSSSPHLLFSAGASATSQRKRAREMPAASNVNFNCSSNNNPMVPFKAAAVAANSLQLQSQAPQLVDLRHPSNVVSTGLRLSFGEQQQQQLLQQKGYVYNPTPSSFVPLLSVDVAAEIKQQREEMDQFLHAQGEHLRRTLAEKSQQHYRVLLGAAESTVARRLREKDAEIEKAARRQAELEARAAQLLAESQLWQAKARASEAVAASLQAQLQQAWCNRGAGEEEAAAVDRSAGEAEDAESAHVDPDRVEVMGPTCRGCSRRAATVVVLPCRHLCACPECDRLLKGCPLCFCPKSSSVEVFFS</sequence>
<evidence type="ECO:0000313" key="1">
    <source>
        <dbReference type="EMBL" id="KAI4303294.1"/>
    </source>
</evidence>
<proteinExistence type="predicted"/>
<dbReference type="EMBL" id="CM042891">
    <property type="protein sequence ID" value="KAI4303294.1"/>
    <property type="molecule type" value="Genomic_DNA"/>
</dbReference>
<dbReference type="Proteomes" id="UP001057402">
    <property type="component" value="Chromosome 12"/>
</dbReference>
<comment type="caution">
    <text evidence="1">The sequence shown here is derived from an EMBL/GenBank/DDBJ whole genome shotgun (WGS) entry which is preliminary data.</text>
</comment>
<reference evidence="2" key="1">
    <citation type="journal article" date="2023" name="Front. Plant Sci.">
        <title>Chromosomal-level genome assembly of Melastoma candidum provides insights into trichome evolution.</title>
        <authorList>
            <person name="Zhong Y."/>
            <person name="Wu W."/>
            <person name="Sun C."/>
            <person name="Zou P."/>
            <person name="Liu Y."/>
            <person name="Dai S."/>
            <person name="Zhou R."/>
        </authorList>
    </citation>
    <scope>NUCLEOTIDE SEQUENCE [LARGE SCALE GENOMIC DNA]</scope>
</reference>
<accession>A0ACB9L198</accession>
<evidence type="ECO:0000313" key="2">
    <source>
        <dbReference type="Proteomes" id="UP001057402"/>
    </source>
</evidence>
<organism evidence="1 2">
    <name type="scientific">Melastoma candidum</name>
    <dbReference type="NCBI Taxonomy" id="119954"/>
    <lineage>
        <taxon>Eukaryota</taxon>
        <taxon>Viridiplantae</taxon>
        <taxon>Streptophyta</taxon>
        <taxon>Embryophyta</taxon>
        <taxon>Tracheophyta</taxon>
        <taxon>Spermatophyta</taxon>
        <taxon>Magnoliopsida</taxon>
        <taxon>eudicotyledons</taxon>
        <taxon>Gunneridae</taxon>
        <taxon>Pentapetalae</taxon>
        <taxon>rosids</taxon>
        <taxon>malvids</taxon>
        <taxon>Myrtales</taxon>
        <taxon>Melastomataceae</taxon>
        <taxon>Melastomatoideae</taxon>
        <taxon>Melastomateae</taxon>
        <taxon>Melastoma</taxon>
    </lineage>
</organism>
<gene>
    <name evidence="1" type="ORF">MLD38_038943</name>
</gene>
<name>A0ACB9L198_9MYRT</name>